<evidence type="ECO:0000313" key="2">
    <source>
        <dbReference type="Proteomes" id="UP001499987"/>
    </source>
</evidence>
<protein>
    <submittedName>
        <fullName evidence="1">Uncharacterized protein</fullName>
    </submittedName>
</protein>
<organism evidence="1 2">
    <name type="scientific">Kitasatospora arboriphila</name>
    <dbReference type="NCBI Taxonomy" id="258052"/>
    <lineage>
        <taxon>Bacteria</taxon>
        <taxon>Bacillati</taxon>
        <taxon>Actinomycetota</taxon>
        <taxon>Actinomycetes</taxon>
        <taxon>Kitasatosporales</taxon>
        <taxon>Streptomycetaceae</taxon>
        <taxon>Kitasatospora</taxon>
    </lineage>
</organism>
<keyword evidence="2" id="KW-1185">Reference proteome</keyword>
<gene>
    <name evidence="1" type="ORF">GCM10009663_74100</name>
</gene>
<reference evidence="1 2" key="1">
    <citation type="journal article" date="2019" name="Int. J. Syst. Evol. Microbiol.">
        <title>The Global Catalogue of Microorganisms (GCM) 10K type strain sequencing project: providing services to taxonomists for standard genome sequencing and annotation.</title>
        <authorList>
            <consortium name="The Broad Institute Genomics Platform"/>
            <consortium name="The Broad Institute Genome Sequencing Center for Infectious Disease"/>
            <person name="Wu L."/>
            <person name="Ma J."/>
        </authorList>
    </citation>
    <scope>NUCLEOTIDE SEQUENCE [LARGE SCALE GENOMIC DNA]</scope>
    <source>
        <strain evidence="1 2">JCM 13002</strain>
    </source>
</reference>
<dbReference type="Proteomes" id="UP001499987">
    <property type="component" value="Unassembled WGS sequence"/>
</dbReference>
<comment type="caution">
    <text evidence="1">The sequence shown here is derived from an EMBL/GenBank/DDBJ whole genome shotgun (WGS) entry which is preliminary data.</text>
</comment>
<sequence>MAAGARRAEELGRVLAKARAHPFCAGRYGRGVLAGLHWAMGHPVPAPITAVTSPAGAPHRVQLRAEADAALVELLGHGGRTVPLDYARGVYEVLAWSCGHRTEPPSTGPAS</sequence>
<evidence type="ECO:0000313" key="1">
    <source>
        <dbReference type="EMBL" id="GAA1124307.1"/>
    </source>
</evidence>
<dbReference type="EMBL" id="BAAALD010000144">
    <property type="protein sequence ID" value="GAA1124307.1"/>
    <property type="molecule type" value="Genomic_DNA"/>
</dbReference>
<accession>A0ABN1U6B3</accession>
<proteinExistence type="predicted"/>
<dbReference type="RefSeq" id="WP_344628162.1">
    <property type="nucleotide sequence ID" value="NZ_BAAALD010000144.1"/>
</dbReference>
<name>A0ABN1U6B3_9ACTN</name>